<dbReference type="GO" id="GO:0008080">
    <property type="term" value="F:N-acetyltransferase activity"/>
    <property type="evidence" value="ECO:0007669"/>
    <property type="project" value="InterPro"/>
</dbReference>
<gene>
    <name evidence="3" type="ORF">DC432_09570</name>
</gene>
<dbReference type="PANTHER" id="PTHR13947:SF37">
    <property type="entry name" value="LD18367P"/>
    <property type="match status" value="1"/>
</dbReference>
<dbReference type="EMBL" id="QDFT01000020">
    <property type="protein sequence ID" value="PVE71850.1"/>
    <property type="molecule type" value="Genomic_DNA"/>
</dbReference>
<dbReference type="InterPro" id="IPR050769">
    <property type="entry name" value="NAT_camello-type"/>
</dbReference>
<evidence type="ECO:0000313" key="4">
    <source>
        <dbReference type="Proteomes" id="UP000244649"/>
    </source>
</evidence>
<organism evidence="3 4">
    <name type="scientific">Microbacterium testaceum</name>
    <name type="common">Aureobacterium testaceum</name>
    <name type="synonym">Brevibacterium testaceum</name>
    <dbReference type="NCBI Taxonomy" id="2033"/>
    <lineage>
        <taxon>Bacteria</taxon>
        <taxon>Bacillati</taxon>
        <taxon>Actinomycetota</taxon>
        <taxon>Actinomycetes</taxon>
        <taxon>Micrococcales</taxon>
        <taxon>Microbacteriaceae</taxon>
        <taxon>Microbacterium</taxon>
    </lineage>
</organism>
<evidence type="ECO:0000259" key="2">
    <source>
        <dbReference type="PROSITE" id="PS51186"/>
    </source>
</evidence>
<evidence type="ECO:0000256" key="1">
    <source>
        <dbReference type="ARBA" id="ARBA00022679"/>
    </source>
</evidence>
<comment type="caution">
    <text evidence="3">The sequence shown here is derived from an EMBL/GenBank/DDBJ whole genome shotgun (WGS) entry which is preliminary data.</text>
</comment>
<dbReference type="Pfam" id="PF00583">
    <property type="entry name" value="Acetyltransf_1"/>
    <property type="match status" value="1"/>
</dbReference>
<dbReference type="Gene3D" id="3.40.630.30">
    <property type="match status" value="1"/>
</dbReference>
<dbReference type="CDD" id="cd04301">
    <property type="entry name" value="NAT_SF"/>
    <property type="match status" value="1"/>
</dbReference>
<dbReference type="PROSITE" id="PS51186">
    <property type="entry name" value="GNAT"/>
    <property type="match status" value="1"/>
</dbReference>
<dbReference type="RefSeq" id="WP_116537700.1">
    <property type="nucleotide sequence ID" value="NZ_QDFT01000020.1"/>
</dbReference>
<sequence>MTPAPSPTLTIRFVEPVEYAEAGRLTADAYRHSYDGLSEAYLASLADVAGRVEQGEVWVAVDGDEIVGTVWTPRPGERLSELAAEGELDFRQLAVAPSARGRGIGEVLTRHVLALARERGATRVVMNSGPEMLGAHALYLKMGFRRLTEREAPIEVEPGRWLDLRAFAFDL</sequence>
<keyword evidence="1 3" id="KW-0808">Transferase</keyword>
<dbReference type="PANTHER" id="PTHR13947">
    <property type="entry name" value="GNAT FAMILY N-ACETYLTRANSFERASE"/>
    <property type="match status" value="1"/>
</dbReference>
<evidence type="ECO:0000313" key="3">
    <source>
        <dbReference type="EMBL" id="PVE71850.1"/>
    </source>
</evidence>
<name>A0A2T7WIG2_MICTE</name>
<dbReference type="SUPFAM" id="SSF55729">
    <property type="entry name" value="Acyl-CoA N-acyltransferases (Nat)"/>
    <property type="match status" value="1"/>
</dbReference>
<dbReference type="Proteomes" id="UP000244649">
    <property type="component" value="Unassembled WGS sequence"/>
</dbReference>
<feature type="domain" description="N-acetyltransferase" evidence="2">
    <location>
        <begin position="9"/>
        <end position="163"/>
    </location>
</feature>
<dbReference type="InterPro" id="IPR016181">
    <property type="entry name" value="Acyl_CoA_acyltransferase"/>
</dbReference>
<reference evidence="3 4" key="1">
    <citation type="submission" date="2018-04" db="EMBL/GenBank/DDBJ databases">
        <authorList>
            <person name="Go L.Y."/>
            <person name="Mitchell J.A."/>
        </authorList>
    </citation>
    <scope>NUCLEOTIDE SEQUENCE [LARGE SCALE GENOMIC DNA]</scope>
    <source>
        <strain evidence="3 4">TPD7010</strain>
    </source>
</reference>
<accession>A0A2T7WIG2</accession>
<proteinExistence type="predicted"/>
<protein>
    <submittedName>
        <fullName evidence="3">N-acetyltransferase</fullName>
    </submittedName>
</protein>
<dbReference type="AlphaFoldDB" id="A0A2T7WIG2"/>
<dbReference type="InterPro" id="IPR000182">
    <property type="entry name" value="GNAT_dom"/>
</dbReference>